<feature type="domain" description="RING-type" evidence="16">
    <location>
        <begin position="4383"/>
        <end position="4434"/>
    </location>
</feature>
<evidence type="ECO:0000256" key="1">
    <source>
        <dbReference type="ARBA" id="ARBA00000333"/>
    </source>
</evidence>
<organism evidence="18 19">
    <name type="scientific">Strigamia maritima</name>
    <name type="common">European centipede</name>
    <name type="synonym">Geophilus maritimus</name>
    <dbReference type="NCBI Taxonomy" id="126957"/>
    <lineage>
        <taxon>Eukaryota</taxon>
        <taxon>Metazoa</taxon>
        <taxon>Ecdysozoa</taxon>
        <taxon>Arthropoda</taxon>
        <taxon>Myriapoda</taxon>
        <taxon>Chilopoda</taxon>
        <taxon>Pleurostigmophora</taxon>
        <taxon>Geophilomorpha</taxon>
        <taxon>Linotaeniidae</taxon>
        <taxon>Strigamia</taxon>
    </lineage>
</organism>
<dbReference type="PANTHER" id="PTHR45943:SF1">
    <property type="entry name" value="E3 UBIQUITIN-PROTEIN LIGASE MYCBP2"/>
    <property type="match status" value="1"/>
</dbReference>
<dbReference type="GO" id="GO:0005634">
    <property type="term" value="C:nucleus"/>
    <property type="evidence" value="ECO:0007669"/>
    <property type="project" value="TreeGrafter"/>
</dbReference>
<comment type="similarity">
    <text evidence="4">Belongs to the RING-Cys relay (RCR) family.</text>
</comment>
<dbReference type="SMART" id="SM00184">
    <property type="entry name" value="RING"/>
    <property type="match status" value="1"/>
</dbReference>
<evidence type="ECO:0000256" key="11">
    <source>
        <dbReference type="ARBA" id="ARBA00022833"/>
    </source>
</evidence>
<comment type="pathway">
    <text evidence="3">Protein modification; protein ubiquitination.</text>
</comment>
<dbReference type="InterPro" id="IPR012983">
    <property type="entry name" value="PHR"/>
</dbReference>
<feature type="region of interest" description="Disordered" evidence="15">
    <location>
        <begin position="2714"/>
        <end position="2768"/>
    </location>
</feature>
<feature type="compositionally biased region" description="Basic and acidic residues" evidence="15">
    <location>
        <begin position="3581"/>
        <end position="3591"/>
    </location>
</feature>
<evidence type="ECO:0000256" key="4">
    <source>
        <dbReference type="ARBA" id="ARBA00005415"/>
    </source>
</evidence>
<dbReference type="Pfam" id="PF00415">
    <property type="entry name" value="RCC1"/>
    <property type="match status" value="1"/>
</dbReference>
<dbReference type="eggNOG" id="KOG1428">
    <property type="taxonomic scope" value="Eukaryota"/>
</dbReference>
<dbReference type="InterPro" id="IPR001841">
    <property type="entry name" value="Znf_RING"/>
</dbReference>
<reference evidence="18" key="2">
    <citation type="submission" date="2015-02" db="UniProtKB">
        <authorList>
            <consortium name="EnsemblMetazoa"/>
        </authorList>
    </citation>
    <scope>IDENTIFICATION</scope>
</reference>
<evidence type="ECO:0000313" key="19">
    <source>
        <dbReference type="Proteomes" id="UP000014500"/>
    </source>
</evidence>
<evidence type="ECO:0000256" key="7">
    <source>
        <dbReference type="ARBA" id="ARBA00022723"/>
    </source>
</evidence>
<dbReference type="PROSITE" id="PS00626">
    <property type="entry name" value="RCC1_2"/>
    <property type="match status" value="1"/>
</dbReference>
<feature type="region of interest" description="Disordered" evidence="15">
    <location>
        <begin position="3283"/>
        <end position="3307"/>
    </location>
</feature>
<evidence type="ECO:0000256" key="6">
    <source>
        <dbReference type="ARBA" id="ARBA00022679"/>
    </source>
</evidence>
<feature type="region of interest" description="Disordered" evidence="15">
    <location>
        <begin position="36"/>
        <end position="70"/>
    </location>
</feature>
<dbReference type="PANTHER" id="PTHR45943">
    <property type="entry name" value="E3 UBIQUITIN-PROTEIN LIGASE MYCBP2"/>
    <property type="match status" value="1"/>
</dbReference>
<reference evidence="19" key="1">
    <citation type="submission" date="2011-05" db="EMBL/GenBank/DDBJ databases">
        <authorList>
            <person name="Richards S.R."/>
            <person name="Qu J."/>
            <person name="Jiang H."/>
            <person name="Jhangiani S.N."/>
            <person name="Agravi P."/>
            <person name="Goodspeed R."/>
            <person name="Gross S."/>
            <person name="Mandapat C."/>
            <person name="Jackson L."/>
            <person name="Mathew T."/>
            <person name="Pu L."/>
            <person name="Thornton R."/>
            <person name="Saada N."/>
            <person name="Wilczek-Boney K.B."/>
            <person name="Lee S."/>
            <person name="Kovar C."/>
            <person name="Wu Y."/>
            <person name="Scherer S.E."/>
            <person name="Worley K.C."/>
            <person name="Muzny D.M."/>
            <person name="Gibbs R."/>
        </authorList>
    </citation>
    <scope>NUCLEOTIDE SEQUENCE</scope>
    <source>
        <strain evidence="19">Brora</strain>
    </source>
</reference>
<keyword evidence="12" id="KW-0966">Cell projection</keyword>
<feature type="domain" description="DOC" evidence="17">
    <location>
        <begin position="3679"/>
        <end position="3857"/>
    </location>
</feature>
<dbReference type="OMA" id="MAHPGCG"/>
<evidence type="ECO:0000256" key="8">
    <source>
        <dbReference type="ARBA" id="ARBA00022737"/>
    </source>
</evidence>
<keyword evidence="9 13" id="KW-0863">Zinc-finger</keyword>
<feature type="compositionally biased region" description="Polar residues" evidence="15">
    <location>
        <begin position="2741"/>
        <end position="2750"/>
    </location>
</feature>
<dbReference type="EC" id="2.3.2.33" evidence="5"/>
<feature type="compositionally biased region" description="Basic and acidic residues" evidence="15">
    <location>
        <begin position="550"/>
        <end position="559"/>
    </location>
</feature>
<dbReference type="InterPro" id="IPR004939">
    <property type="entry name" value="APC_su10/DOC_dom"/>
</dbReference>
<evidence type="ECO:0000256" key="9">
    <source>
        <dbReference type="ARBA" id="ARBA00022771"/>
    </source>
</evidence>
<evidence type="ECO:0000259" key="16">
    <source>
        <dbReference type="PROSITE" id="PS50089"/>
    </source>
</evidence>
<feature type="compositionally biased region" description="Polar residues" evidence="15">
    <location>
        <begin position="2917"/>
        <end position="2926"/>
    </location>
</feature>
<dbReference type="InterPro" id="IPR014756">
    <property type="entry name" value="Ig_E-set"/>
</dbReference>
<dbReference type="CDD" id="cd16463">
    <property type="entry name" value="RING-H2_PHR"/>
    <property type="match status" value="1"/>
</dbReference>
<dbReference type="GO" id="GO:0005886">
    <property type="term" value="C:plasma membrane"/>
    <property type="evidence" value="ECO:0007669"/>
    <property type="project" value="TreeGrafter"/>
</dbReference>
<feature type="compositionally biased region" description="Basic and acidic residues" evidence="15">
    <location>
        <begin position="2976"/>
        <end position="2987"/>
    </location>
</feature>
<feature type="region of interest" description="Disordered" evidence="15">
    <location>
        <begin position="3572"/>
        <end position="3591"/>
    </location>
</feature>
<dbReference type="CDD" id="cd19799">
    <property type="entry name" value="Bbox2_MYCBP2"/>
    <property type="match status" value="1"/>
</dbReference>
<dbReference type="InterPro" id="IPR013083">
    <property type="entry name" value="Znf_RING/FYVE/PHD"/>
</dbReference>
<dbReference type="GO" id="GO:0007411">
    <property type="term" value="P:axon guidance"/>
    <property type="evidence" value="ECO:0007669"/>
    <property type="project" value="TreeGrafter"/>
</dbReference>
<dbReference type="Pfam" id="PF08005">
    <property type="entry name" value="PHR"/>
    <property type="match status" value="2"/>
</dbReference>
<feature type="region of interest" description="Disordered" evidence="15">
    <location>
        <begin position="3167"/>
        <end position="3189"/>
    </location>
</feature>
<keyword evidence="7" id="KW-0479">Metal-binding</keyword>
<dbReference type="SUPFAM" id="SSF49785">
    <property type="entry name" value="Galactose-binding domain-like"/>
    <property type="match status" value="1"/>
</dbReference>
<dbReference type="GO" id="GO:0061630">
    <property type="term" value="F:ubiquitin protein ligase activity"/>
    <property type="evidence" value="ECO:0007669"/>
    <property type="project" value="UniProtKB-EC"/>
</dbReference>
<feature type="compositionally biased region" description="Polar residues" evidence="15">
    <location>
        <begin position="2877"/>
        <end position="2895"/>
    </location>
</feature>
<dbReference type="PROSITE" id="PS51284">
    <property type="entry name" value="DOC"/>
    <property type="match status" value="1"/>
</dbReference>
<keyword evidence="11" id="KW-0862">Zinc</keyword>
<dbReference type="STRING" id="126957.T1JCF5"/>
<keyword evidence="8" id="KW-0677">Repeat</keyword>
<keyword evidence="19" id="KW-1185">Reference proteome</keyword>
<feature type="compositionally biased region" description="Basic and acidic residues" evidence="15">
    <location>
        <begin position="3167"/>
        <end position="3177"/>
    </location>
</feature>
<dbReference type="SUPFAM" id="SSF81296">
    <property type="entry name" value="E set domains"/>
    <property type="match status" value="1"/>
</dbReference>
<dbReference type="PROSITE" id="PS50012">
    <property type="entry name" value="RCC1_3"/>
    <property type="match status" value="1"/>
</dbReference>
<dbReference type="SMART" id="SM01337">
    <property type="entry name" value="APC10"/>
    <property type="match status" value="1"/>
</dbReference>
<dbReference type="SUPFAM" id="SSF50985">
    <property type="entry name" value="RCC1/BLIP-II"/>
    <property type="match status" value="1"/>
</dbReference>
<evidence type="ECO:0000256" key="13">
    <source>
        <dbReference type="PROSITE-ProRule" id="PRU00175"/>
    </source>
</evidence>
<evidence type="ECO:0000256" key="3">
    <source>
        <dbReference type="ARBA" id="ARBA00004906"/>
    </source>
</evidence>
<feature type="compositionally biased region" description="Basic residues" evidence="15">
    <location>
        <begin position="560"/>
        <end position="570"/>
    </location>
</feature>
<evidence type="ECO:0000256" key="5">
    <source>
        <dbReference type="ARBA" id="ARBA00012249"/>
    </source>
</evidence>
<feature type="region of interest" description="Disordered" evidence="15">
    <location>
        <begin position="2781"/>
        <end position="2987"/>
    </location>
</feature>
<evidence type="ECO:0000256" key="2">
    <source>
        <dbReference type="ARBA" id="ARBA00004489"/>
    </source>
</evidence>
<feature type="region of interest" description="Disordered" evidence="15">
    <location>
        <begin position="3096"/>
        <end position="3115"/>
    </location>
</feature>
<dbReference type="FunFam" id="3.30.40.10:FF:000078">
    <property type="entry name" value="E3 ubiquitin-protein ligase MYCBP2 isoform X1"/>
    <property type="match status" value="1"/>
</dbReference>
<evidence type="ECO:0000259" key="17">
    <source>
        <dbReference type="PROSITE" id="PS51284"/>
    </source>
</evidence>
<proteinExistence type="inferred from homology"/>
<evidence type="ECO:0000256" key="10">
    <source>
        <dbReference type="ARBA" id="ARBA00022786"/>
    </source>
</evidence>
<comment type="catalytic activity">
    <reaction evidence="1">
        <text>[E2 ubiquitin-conjugating enzyme]-S-ubiquitinyl-L-cysteine + [acceptor protein]-L-threonine = [E2 ubiquitin-conjugating enzyme]-L-cysteine + [acceptor protein]-3-O-ubiquitinyl-L-threonine.</text>
        <dbReference type="EC" id="2.3.2.33"/>
    </reaction>
</comment>
<comment type="subcellular location">
    <subcellularLocation>
        <location evidence="2">Cell projection</location>
        <location evidence="2">Axon</location>
    </subcellularLocation>
</comment>
<keyword evidence="10" id="KW-0833">Ubl conjugation pathway</keyword>
<evidence type="ECO:0000313" key="18">
    <source>
        <dbReference type="EnsemblMetazoa" id="SMAR011465-PA"/>
    </source>
</evidence>
<dbReference type="Pfam" id="PF13540">
    <property type="entry name" value="RCC1_2"/>
    <property type="match status" value="1"/>
</dbReference>
<dbReference type="PRINTS" id="PR00633">
    <property type="entry name" value="RCCNDNSATION"/>
</dbReference>
<dbReference type="InterPro" id="IPR008979">
    <property type="entry name" value="Galactose-bd-like_sf"/>
</dbReference>
<feature type="compositionally biased region" description="Basic and acidic residues" evidence="15">
    <location>
        <begin position="3096"/>
        <end position="3106"/>
    </location>
</feature>
<dbReference type="GO" id="GO:0008582">
    <property type="term" value="P:regulation of synaptic assembly at neuromuscular junction"/>
    <property type="evidence" value="ECO:0007669"/>
    <property type="project" value="TreeGrafter"/>
</dbReference>
<dbReference type="InterPro" id="IPR009091">
    <property type="entry name" value="RCC1/BLIP-II"/>
</dbReference>
<feature type="compositionally biased region" description="Basic residues" evidence="15">
    <location>
        <begin position="3283"/>
        <end position="3297"/>
    </location>
</feature>
<dbReference type="SUPFAM" id="SSF57850">
    <property type="entry name" value="RING/U-box"/>
    <property type="match status" value="1"/>
</dbReference>
<feature type="compositionally biased region" description="Basic residues" evidence="15">
    <location>
        <begin position="44"/>
        <end position="65"/>
    </location>
</feature>
<dbReference type="Gene3D" id="2.60.120.820">
    <property type="entry name" value="PHR domain"/>
    <property type="match status" value="2"/>
</dbReference>
<name>T1JCF5_STRMM</name>
<dbReference type="InterPro" id="IPR000408">
    <property type="entry name" value="Reg_chr_condens"/>
</dbReference>
<dbReference type="Gene3D" id="2.130.10.30">
    <property type="entry name" value="Regulator of chromosome condensation 1/beta-lactamase-inhibitor protein II"/>
    <property type="match status" value="2"/>
</dbReference>
<evidence type="ECO:0000256" key="14">
    <source>
        <dbReference type="PROSITE-ProRule" id="PRU00235"/>
    </source>
</evidence>
<feature type="repeat" description="RCC1" evidence="14">
    <location>
        <begin position="892"/>
        <end position="941"/>
    </location>
</feature>
<dbReference type="Gene3D" id="3.30.40.10">
    <property type="entry name" value="Zinc/RING finger domain, C3HC4 (zinc finger)"/>
    <property type="match status" value="1"/>
</dbReference>
<dbReference type="EMBL" id="JH432064">
    <property type="status" value="NOT_ANNOTATED_CDS"/>
    <property type="molecule type" value="Genomic_DNA"/>
</dbReference>
<sequence>MAALIMEKGLGSLASQQSSALNGDLLSLEFHEMFRSLPEPNRKKGEKKKSKKKSKITKVKEKRRGKNEGVSDAVVSLPPIVEMFGNPSTFAAYSGVRQSVMEKQIREATQIFLAANVSRFSDTDSEDDEEQGKSVHMRVPKIVGIGLCAVFELIRESRHTYPALCTRALHALFGTLQGQQPEGLKNEPNDTIESLFDLLMFLVTSRGADVSECELTSLACACLLSLVVARGDTGKLLSAVCAVLMSPSKLSLEEIEMPNILTSLQRSVHAVLLGKSFRPNWMMHGILKKCLIDSFPIRIFDEVKDLANSAIASDGRFLYIHTSNGLYKIGTGYGNTIKGTVIANSPDFFPNEKGWLGFASNKLFFKITSRKNNEIHLIDRETLKPFDLYALDGKDWGPNIMFSDGEFIGHITSAKDDSFVVRTFSPATNTMTCLSDLQLKLARKCLDVFGYASFDEDTTIHTISTGFDEEPGFVCAGKEFMLIRTNSGKIMYSGKQQSLGIKQSASSSSRWNELAITKSPKIIQHSTGHEGLHALLVSEDGGVFFVGTARRGEDGDQGKGRRQPKAVKPKKMIKMDGQQIVYTACNNGTSALVTKDGDVYMFGKDTAFCDHSTGIVTDLKDVHATQVAVGKAHVIVLSNEGKIYSFGINNKGQCGRDFASNHSKEVLGAGLFSVAMATAAEEECEEETLELEDSEIMCQPGRHKWKHDQCMVCTVCGECTGYGAGCISNGRPDRNPGLACGCGSGDSGCADCGCCRVCARENMDQDADVAIAEGSAGGLLNMKVRDMIRLDLIIKGRHGERLQNQLRRLDERRHRLKSKHTVKAMKSKALKFDRPQEKGSVVNLDDAISSDQERDMSKVTSLAPARVSVCGEVSVTQIACGLHHSVVLLQNGDVYTFGSNQHGQLGLGDLTLRGTPTLVKLSMPAGQVAAGSNHTVILTVTGQVYTFGSCQKHQLGRLAPNTANEEVKIKEKNFRESPWFSVPGLIPNIGPKHGRRATWVGASGDQTYLKLDESLINGHTLARSSIVANKACIALIPSTTEHSSFKCLLINRNDGNCRSFVESNHVDLSNQSACLDPIYDVLWAHNPHTNQINCYNVVASEAQRFNSESFSMPDVLSPELALPVHNACTVTRSHAALHLLGCLDTLNIAQDRNLRVQEDDSTRQSVSHVYSKEDFSAVSRFESHGGGWGYSGHSIEAIRFMADTDILLGGFGLFGGRGEYTGKIKLFDIGLDGGDQETDGELITETEEMPYECGARQKYPMLFDEPVAIPANRWFVAWARVSGPSSDCGSSGQSVVTTEDQVVFYFKSSKKSNNGTDVNAGQIPQLLYKVVTPESQSSNRRIDQLEPIYILSKEFSRAVTPDCFQSLLQLLQWSWQTFKVSVHEMQHLRDTDSSYTAAVIDLERLVYISTATLRLMRTFISEVYPNSVPRKAPAESVKIAQCVAEVRVLLRRILSDSNISVQMPSRAPITRKLSRVNLKQEVNLFARLSTTILDECHQTFISCFHAFYPTSYLKWSCICELLKSMENATDDREGYDRLLAAVLAALCSPTVKATQIFPITCEHNTDLMSRMHAPAKSPENAASQLTINLQRYPILVEQMNSRHQAENVNVTPQTFREVLQQLLVIITKPVQQTLNNERVTYSPRLVANSCALLATIIAELSSQTTGTEAELQNTGGRVLQITPCRFTRTSQSRTWNTGNGSPDAICFSVDRPGIIIAGVSVYGGVGFYEYELECLDDQSGSSDTSHTQRWNSLELVRGTFGPDDCIGDVTELKFDRPIPIKENVKYALRLRNHGGRTSNGDGGLLSVKAPDGTTFTYSSCSLSFNGTNNARGQFPQILYYSTPQDSDTQQNGKDLAEMQARKSALAITGSIVKAAADLLKKAQEITGIPVIYNCCITPIAAVCWIMASSTRVPDKSNLSGMPDKTGRKTLSQPRRSNKFCLENLGPAYIISMLLPMVLAHIGPVATSDPKSAVQVISLIVDLLPSVASINNQLTSVVHPAIISSEQLPHESVGSTTSCHYAVVESDHPYKPATVSHYKVSFPDVVKWMSLEFDPQCGMAQAEDTLQLYVPSKEIHGCSSTNVTQVEENEQLDLPYWPIMRKLSAAASWPHSSIVLPGNEVIFSLETASDYIKDEKACFYGFKCMVIGYEWNRMNEDGMKHLEKELAYLGGLCASSLMKKDLILPTASIDEMDDDLEVADEIAQRVFHAHSALLNKGFALSHSPTIHQALDGVLPFSCQSNERSFLKDFVSCSSGTSGGRLARWLQPDSYVDPKQCEVLYNKDDMKCGWPTVITILTKDQYGDAVHVPNLKVDVKAVPIDKKERGTDDGNCKMARISKPDSLTFGGHPHPNLDSQYEITVKDKMCYNAITMMKAYENYSFEELRYMSPTIKRPSEKMMVRANSDSTYTANWTPGSVGWYSIFVTVDGFDLDEVYKIEVKETPQGLTPPTQNLVKKTSHQPNKLRKFVAKSSAGLRVRAHPSLQSEQIGIVNVNGTICFTDEMHNDDGVWVRLGMNAVKKYCQNGFNEAWCLQYNQHLGKTLLVPIDEPKSILDQIIKETVVKRVPDIGSNKEGHSKHRKVHLPTSGAGVYHVIKCGASGHNIRSRPSLKAPPVGMLVLSNQIDVTENVVNSEGIWIKLDKDSMRRYCFNTDGEAWSLSLTRSDVMYLQHETDMTSLETEEEKKLENDLNSLMQDAKGFDFSAAAQATSFSSFTQSQNSDLFLPGEPDGMSSGSASPFVFGSPESSPSNPFGMSTPPIPDSKFGESECENNSRLQVLQRWLKEEENRQEKSGSTPRDIPPELLGVSVKDLVKAIGESRANGNGVTPPRTPPGTPPRKTSRNSSPRPSLVPGSRESSARAAVSPLVSENWTGNPAYLRKSSPQTDNVGASAEEMSQSESLEDLSEIPKSPPSRPKDTIKTVIQTGTQTSPEDDKGHFNIGSSGPKEDSIHSSPKFMRKDRGSRVLRVKRERAQSPAPSCREKTGKERLKEPVKLAKSPSVAECLRAVFAAFLWHEGISHDAMACASFLKFHPNLPKQSLDGPRVEVVAPKPEQLTKEEKARQRHSVEVSMSSYLNIQPSENFAKSLTNANMNKNKMRKTSEAIKEECPVETKPAVDNTESDVTETVVIEGDLPPSLQHLVTLWEEIASAAIRVISQQIILPSPSFPLRRKADVKEKEKDKKNKKKKEWKQGSVERGNLFGEAAGSPFGGLEREALCELCGCFSPHPVTYHMKQAHPGCGGHAGGKGYNSGGNFCGGWAGNCGDGGVGDSSWYLICDKCRERYLKTKRQSNSKEKSKKSKNKSSPNKSSALPQLETYQIMTNNAMFLLDLACASDIIPVHSATPQKKSPYRNNMPSLNEHGLLDTLPFPHVNFQCLETLGAQASDLRMFNEDFILEESLRQSAESSMGRATSGDAFGNRLSANDLDEQFPSGVDSSGSISDGDVNRGRVFQRSISVGTTTTREWNRQEGDGRIIMTHGGSSLLCHPSCMLTRLATVIVDKNQYGDILHRPIMSFILQRHDLESLQLAMKQALRKAACRVYAMQALNWLLRSTTQPTALHDLLWCFVTALSPPQVIQPEDEEGAEKDEKKEHEHVDKEVGVCEHPLSDITVAGECVHPLLSAFHTLLQTISDLMMLLPMGSPLQQMAMRCWCLKFRQSDHLFLHRSHVFNNISKILSRSEEELGTDEAGSTMGDSFQVTSTVECLKDLSGSLDIKASSRQAMVGSLTDNSTETFWESGDEDRNKTKVLTVISGPKMQPRIVYVHIDNCRDLGNKVSSITFKSGVSVDEHVKLRYLEVESRFTGWVSCPVTERGHTVLRLELKGSDNTLRLRQIKVLGELEGESLQSGKLHSANVIQQKNCEAETLKVFRLLTSLVFGRLILSDSPDIVEEKVIKDVKYEPLKIDGNNDLKEHMVGILFSRSKLTHLQKQVCAHIVQAIRKEATRVREEWEALLCSKSLSMDELPKSSDAYCFEMLSMVLALSGSSVGRVYLAQQYSLLRDLLSLLHTGSARVQRQVTSLLRRVLPEVPPQTLANILTVPTLPPTDFSIVSEANKSPDVQEEPFDFHKMGILDVFLSCIAKALTVQMKVKGKETGKGITTITLATAIHPRDPHGARWWLRGCLTRKLAEVIIQLLKDMAAGKLSESWASVTKGAVAENILNLTKLDENYRTPAECLKTPTVVILWLALASLCVLDQDHVERLSSGQWVGGGDNQQAQPRPTCDNHDDGETLAIILCNICGNLCADCDRFLHLHRKTRVHQRQVFKEEEEAIKVDLHEGCGRTKLFWIMALADSKTLKAMVEFREGNRGKSSSGTTGTCRFCGTTSNTGLLAIGNVCADAECQDHARNACSKILSCSHMCGGINNESICLPCLHGCSGDASLKQDADDMCMVCFTEALACAPAIQLRCGHVFHLHCCRNVLTKRWAGPRITFGFSLCPICKENIESTVLKDLLAPVRALYEDVRRKALMRLEYEGLHKAEAITTQGARFYNDPAGFAMERYAYYVCYKCKKAYYGGEVRCDIEAGGGDDYDPTELVCGGCSDVSRAQMCPKHGTDFLEYKCRYCCSVAVFFCFGTTHFCNACHDDFQRVTNIPKQELPHCPAGPKAQQMEGEECPLHVQHPPTGEEFALGCGNFDIGGRSMIPDMNASD</sequence>
<dbReference type="GO" id="GO:0008270">
    <property type="term" value="F:zinc ion binding"/>
    <property type="evidence" value="ECO:0007669"/>
    <property type="project" value="UniProtKB-KW"/>
</dbReference>
<dbReference type="Gene3D" id="2.60.120.260">
    <property type="entry name" value="Galactose-binding domain-like"/>
    <property type="match status" value="1"/>
</dbReference>
<dbReference type="InterPro" id="IPR038648">
    <property type="entry name" value="PHR_sf"/>
</dbReference>
<accession>T1JCF5</accession>
<dbReference type="Proteomes" id="UP000014500">
    <property type="component" value="Unassembled WGS sequence"/>
</dbReference>
<dbReference type="PhylomeDB" id="T1JCF5"/>
<evidence type="ECO:0000256" key="15">
    <source>
        <dbReference type="SAM" id="MobiDB-lite"/>
    </source>
</evidence>
<dbReference type="FunFam" id="2.60.120.820:FF:000002">
    <property type="entry name" value="E3 ubiquitin-protein ligase MYCBP2 isoform X1"/>
    <property type="match status" value="1"/>
</dbReference>
<dbReference type="UniPathway" id="UPA00143"/>
<evidence type="ECO:0000256" key="12">
    <source>
        <dbReference type="ARBA" id="ARBA00023273"/>
    </source>
</evidence>
<dbReference type="GO" id="GO:0016567">
    <property type="term" value="P:protein ubiquitination"/>
    <property type="evidence" value="ECO:0007669"/>
    <property type="project" value="UniProtKB-UniPathway"/>
</dbReference>
<feature type="region of interest" description="Disordered" evidence="15">
    <location>
        <begin position="550"/>
        <end position="570"/>
    </location>
</feature>
<protein>
    <recommendedName>
        <fullName evidence="5">RCR-type E3 ubiquitin transferase</fullName>
        <ecNumber evidence="5">2.3.2.33</ecNumber>
    </recommendedName>
</protein>
<dbReference type="GO" id="GO:0099174">
    <property type="term" value="P:regulation of presynapse organization"/>
    <property type="evidence" value="ECO:0007669"/>
    <property type="project" value="UniProtKB-ARBA"/>
</dbReference>
<dbReference type="GO" id="GO:0030424">
    <property type="term" value="C:axon"/>
    <property type="evidence" value="ECO:0007669"/>
    <property type="project" value="UniProtKB-SubCell"/>
</dbReference>
<keyword evidence="6" id="KW-0808">Transferase</keyword>
<dbReference type="PROSITE" id="PS50089">
    <property type="entry name" value="ZF_RING_2"/>
    <property type="match status" value="1"/>
</dbReference>
<dbReference type="EnsemblMetazoa" id="SMAR011465-RA">
    <property type="protein sequence ID" value="SMAR011465-PA"/>
    <property type="gene ID" value="SMAR011465"/>
</dbReference>
<dbReference type="HOGENOM" id="CLU_000063_0_0_1"/>